<dbReference type="Gene3D" id="1.10.150.60">
    <property type="entry name" value="ARID DNA-binding domain"/>
    <property type="match status" value="1"/>
</dbReference>
<dbReference type="SMART" id="SM00501">
    <property type="entry name" value="BRIGHT"/>
    <property type="match status" value="1"/>
</dbReference>
<dbReference type="InterPro" id="IPR001606">
    <property type="entry name" value="ARID_dom"/>
</dbReference>
<dbReference type="Gene3D" id="2.30.30.140">
    <property type="match status" value="1"/>
</dbReference>
<dbReference type="Proteomes" id="UP000276133">
    <property type="component" value="Unassembled WGS sequence"/>
</dbReference>
<dbReference type="STRING" id="10195.A0A3M7S455"/>
<dbReference type="SMART" id="SM01014">
    <property type="entry name" value="ARID"/>
    <property type="match status" value="1"/>
</dbReference>
<comment type="caution">
    <text evidence="6">The sequence shown here is derived from an EMBL/GenBank/DDBJ whole genome shotgun (WGS) entry which is preliminary data.</text>
</comment>
<gene>
    <name evidence="6" type="ORF">BpHYR1_029232</name>
</gene>
<feature type="domain" description="ARID" evidence="5">
    <location>
        <begin position="199"/>
        <end position="281"/>
    </location>
</feature>
<accession>A0A3M7S455</accession>
<keyword evidence="7" id="KW-1185">Reference proteome</keyword>
<evidence type="ECO:0000313" key="6">
    <source>
        <dbReference type="EMBL" id="RNA30562.1"/>
    </source>
</evidence>
<keyword evidence="2" id="KW-0804">Transcription</keyword>
<reference evidence="6 7" key="1">
    <citation type="journal article" date="2018" name="Sci. Rep.">
        <title>Genomic signatures of local adaptation to the degree of environmental predictability in rotifers.</title>
        <authorList>
            <person name="Franch-Gras L."/>
            <person name="Hahn C."/>
            <person name="Garcia-Roger E.M."/>
            <person name="Carmona M.J."/>
            <person name="Serra M."/>
            <person name="Gomez A."/>
        </authorList>
    </citation>
    <scope>NUCLEOTIDE SEQUENCE [LARGE SCALE GENOMIC DNA]</scope>
    <source>
        <strain evidence="6">HYR1</strain>
    </source>
</reference>
<dbReference type="OrthoDB" id="10068428at2759"/>
<dbReference type="GO" id="GO:0000976">
    <property type="term" value="F:transcription cis-regulatory region binding"/>
    <property type="evidence" value="ECO:0007669"/>
    <property type="project" value="TreeGrafter"/>
</dbReference>
<dbReference type="PANTHER" id="PTHR13964">
    <property type="entry name" value="RBP-RELATED"/>
    <property type="match status" value="1"/>
</dbReference>
<feature type="region of interest" description="Disordered" evidence="4">
    <location>
        <begin position="153"/>
        <end position="199"/>
    </location>
</feature>
<evidence type="ECO:0000313" key="7">
    <source>
        <dbReference type="Proteomes" id="UP000276133"/>
    </source>
</evidence>
<evidence type="ECO:0000256" key="1">
    <source>
        <dbReference type="ARBA" id="ARBA00023015"/>
    </source>
</evidence>
<dbReference type="Pfam" id="PF01388">
    <property type="entry name" value="ARID"/>
    <property type="match status" value="1"/>
</dbReference>
<keyword evidence="3" id="KW-0539">Nucleus</keyword>
<evidence type="ECO:0000256" key="4">
    <source>
        <dbReference type="SAM" id="MobiDB-lite"/>
    </source>
</evidence>
<evidence type="ECO:0000256" key="3">
    <source>
        <dbReference type="ARBA" id="ARBA00023242"/>
    </source>
</evidence>
<organism evidence="6 7">
    <name type="scientific">Brachionus plicatilis</name>
    <name type="common">Marine rotifer</name>
    <name type="synonym">Brachionus muelleri</name>
    <dbReference type="NCBI Taxonomy" id="10195"/>
    <lineage>
        <taxon>Eukaryota</taxon>
        <taxon>Metazoa</taxon>
        <taxon>Spiralia</taxon>
        <taxon>Gnathifera</taxon>
        <taxon>Rotifera</taxon>
        <taxon>Eurotatoria</taxon>
        <taxon>Monogononta</taxon>
        <taxon>Pseudotrocha</taxon>
        <taxon>Ploima</taxon>
        <taxon>Brachionidae</taxon>
        <taxon>Brachionus</taxon>
    </lineage>
</organism>
<dbReference type="AlphaFoldDB" id="A0A3M7S455"/>
<name>A0A3M7S455_BRAPC</name>
<evidence type="ECO:0000256" key="2">
    <source>
        <dbReference type="ARBA" id="ARBA00023163"/>
    </source>
</evidence>
<keyword evidence="1" id="KW-0805">Transcription regulation</keyword>
<dbReference type="PANTHER" id="PTHR13964:SF27">
    <property type="entry name" value="HAT-TRICK, ISOFORM D"/>
    <property type="match status" value="1"/>
</dbReference>
<sequence>MSEDALFILEEGTEVSAKFKGAFCEAKIKKVDRIIKCKVTLKSSSESVTVSESQLVNMSGQALSASELKTGTTVYLGKSDQSPSKLQQALLNRIIDQSVYTVVFNDGDEKCLKRSFIRFKGEKHFLDSETLNNAPLNNPEHFLYPIKSQCKQSPNSSFTEGKNESDIESGSNFSPKKELDNEVDEDQLSITSSSDDYSPEDKDMFVAQLYKFMDDRGTPMNKLPTINKKDIDLHKLFIVVKKFGGFNKVNKQRNWTDVYKRLAMSVPSAANIANLKSSYKR</sequence>
<dbReference type="CDD" id="cd16100">
    <property type="entry name" value="ARID"/>
    <property type="match status" value="1"/>
</dbReference>
<evidence type="ECO:0000259" key="5">
    <source>
        <dbReference type="PROSITE" id="PS51011"/>
    </source>
</evidence>
<dbReference type="GO" id="GO:0006357">
    <property type="term" value="P:regulation of transcription by RNA polymerase II"/>
    <property type="evidence" value="ECO:0007669"/>
    <property type="project" value="TreeGrafter"/>
</dbReference>
<dbReference type="InterPro" id="IPR036431">
    <property type="entry name" value="ARID_dom_sf"/>
</dbReference>
<dbReference type="GO" id="GO:0005634">
    <property type="term" value="C:nucleus"/>
    <property type="evidence" value="ECO:0007669"/>
    <property type="project" value="TreeGrafter"/>
</dbReference>
<dbReference type="PROSITE" id="PS51011">
    <property type="entry name" value="ARID"/>
    <property type="match status" value="1"/>
</dbReference>
<dbReference type="SUPFAM" id="SSF46774">
    <property type="entry name" value="ARID-like"/>
    <property type="match status" value="1"/>
</dbReference>
<protein>
    <submittedName>
        <fullName evidence="6">AT-rich interactive domain-containing 4B</fullName>
    </submittedName>
</protein>
<dbReference type="InterPro" id="IPR051232">
    <property type="entry name" value="ARID/SWI1_ChromRemod"/>
</dbReference>
<dbReference type="EMBL" id="REGN01002072">
    <property type="protein sequence ID" value="RNA30562.1"/>
    <property type="molecule type" value="Genomic_DNA"/>
</dbReference>
<proteinExistence type="predicted"/>